<name>A0A511XQS7_9PROT</name>
<feature type="transmembrane region" description="Helical" evidence="6">
    <location>
        <begin position="30"/>
        <end position="52"/>
    </location>
</feature>
<feature type="transmembrane region" description="Helical" evidence="6">
    <location>
        <begin position="218"/>
        <end position="243"/>
    </location>
</feature>
<evidence type="ECO:0000256" key="4">
    <source>
        <dbReference type="ARBA" id="ARBA00022989"/>
    </source>
</evidence>
<dbReference type="InterPro" id="IPR011701">
    <property type="entry name" value="MFS"/>
</dbReference>
<evidence type="ECO:0000256" key="1">
    <source>
        <dbReference type="ARBA" id="ARBA00004141"/>
    </source>
</evidence>
<sequence length="284" mass="30074">MASAPLAAVFGSPLSGVVLGLSGFLGLKGWQWLFLSEAVPALFLGMMCLFYMTDRPEQASWLEEDERAWLVTTINAEKAAKVSTETSRIGRAISDPRVLALALVYFGTSAGLYTLGVWAPQIIKSFGVTNIQVGFLNAVPPALAIVGMYVWAWHSDRTNERPFHVILPCLLAAAGLFLVNHAAGVVSVVAALAVVNVGITSAKSPFWSLPTMFLSGPGAAAGLATINSVGSLGGFVGPAMIGWIKTQTHDFTGGLYFVSALLILSAVVTFVVSRFIIRPMNIEA</sequence>
<dbReference type="Proteomes" id="UP000321746">
    <property type="component" value="Unassembled WGS sequence"/>
</dbReference>
<evidence type="ECO:0000256" key="2">
    <source>
        <dbReference type="ARBA" id="ARBA00022448"/>
    </source>
</evidence>
<gene>
    <name evidence="8" type="ORF">AOE01nite_35110</name>
</gene>
<evidence type="ECO:0000256" key="6">
    <source>
        <dbReference type="SAM" id="Phobius"/>
    </source>
</evidence>
<dbReference type="PANTHER" id="PTHR43791">
    <property type="entry name" value="PERMEASE-RELATED"/>
    <property type="match status" value="1"/>
</dbReference>
<dbReference type="PROSITE" id="PS50850">
    <property type="entry name" value="MFS"/>
    <property type="match status" value="1"/>
</dbReference>
<reference evidence="8 9" key="1">
    <citation type="submission" date="2019-07" db="EMBL/GenBank/DDBJ databases">
        <title>Whole genome shotgun sequence of Acetobacter oeni NBRC 105207.</title>
        <authorList>
            <person name="Hosoyama A."/>
            <person name="Uohara A."/>
            <person name="Ohji S."/>
            <person name="Ichikawa N."/>
        </authorList>
    </citation>
    <scope>NUCLEOTIDE SEQUENCE [LARGE SCALE GENOMIC DNA]</scope>
    <source>
        <strain evidence="8 9">NBRC 105207</strain>
    </source>
</reference>
<evidence type="ECO:0000313" key="9">
    <source>
        <dbReference type="Proteomes" id="UP000321746"/>
    </source>
</evidence>
<evidence type="ECO:0000256" key="3">
    <source>
        <dbReference type="ARBA" id="ARBA00022692"/>
    </source>
</evidence>
<dbReference type="GO" id="GO:0022857">
    <property type="term" value="F:transmembrane transporter activity"/>
    <property type="evidence" value="ECO:0007669"/>
    <property type="project" value="InterPro"/>
</dbReference>
<evidence type="ECO:0000313" key="8">
    <source>
        <dbReference type="EMBL" id="GEN65287.1"/>
    </source>
</evidence>
<dbReference type="GO" id="GO:0016020">
    <property type="term" value="C:membrane"/>
    <property type="evidence" value="ECO:0007669"/>
    <property type="project" value="UniProtKB-SubCell"/>
</dbReference>
<protein>
    <recommendedName>
        <fullName evidence="7">Major facilitator superfamily (MFS) profile domain-containing protein</fullName>
    </recommendedName>
</protein>
<dbReference type="InterPro" id="IPR020846">
    <property type="entry name" value="MFS_dom"/>
</dbReference>
<accession>A0A511XQS7</accession>
<dbReference type="FunFam" id="1.20.1250.20:FF:000126">
    <property type="entry name" value="MFS transporter permease"/>
    <property type="match status" value="1"/>
</dbReference>
<keyword evidence="4 6" id="KW-1133">Transmembrane helix</keyword>
<dbReference type="InterPro" id="IPR036259">
    <property type="entry name" value="MFS_trans_sf"/>
</dbReference>
<feature type="transmembrane region" description="Helical" evidence="6">
    <location>
        <begin position="165"/>
        <end position="198"/>
    </location>
</feature>
<keyword evidence="3 6" id="KW-0812">Transmembrane</keyword>
<comment type="caution">
    <text evidence="8">The sequence shown here is derived from an EMBL/GenBank/DDBJ whole genome shotgun (WGS) entry which is preliminary data.</text>
</comment>
<dbReference type="AlphaFoldDB" id="A0A511XQS7"/>
<dbReference type="Pfam" id="PF07690">
    <property type="entry name" value="MFS_1"/>
    <property type="match status" value="1"/>
</dbReference>
<keyword evidence="2" id="KW-0813">Transport</keyword>
<dbReference type="PANTHER" id="PTHR43791:SF36">
    <property type="entry name" value="TRANSPORTER, PUTATIVE (AFU_ORTHOLOGUE AFUA_6G08340)-RELATED"/>
    <property type="match status" value="1"/>
</dbReference>
<organism evidence="8 9">
    <name type="scientific">Acetobacter oeni</name>
    <dbReference type="NCBI Taxonomy" id="304077"/>
    <lineage>
        <taxon>Bacteria</taxon>
        <taxon>Pseudomonadati</taxon>
        <taxon>Pseudomonadota</taxon>
        <taxon>Alphaproteobacteria</taxon>
        <taxon>Acetobacterales</taxon>
        <taxon>Acetobacteraceae</taxon>
        <taxon>Acetobacter</taxon>
    </lineage>
</organism>
<feature type="transmembrane region" description="Helical" evidence="6">
    <location>
        <begin position="255"/>
        <end position="277"/>
    </location>
</feature>
<evidence type="ECO:0000259" key="7">
    <source>
        <dbReference type="PROSITE" id="PS50850"/>
    </source>
</evidence>
<feature type="domain" description="Major facilitator superfamily (MFS) profile" evidence="7">
    <location>
        <begin position="1"/>
        <end position="277"/>
    </location>
</feature>
<dbReference type="EMBL" id="BJYG01000086">
    <property type="protein sequence ID" value="GEN65287.1"/>
    <property type="molecule type" value="Genomic_DNA"/>
</dbReference>
<dbReference type="Gene3D" id="1.20.1250.20">
    <property type="entry name" value="MFS general substrate transporter like domains"/>
    <property type="match status" value="2"/>
</dbReference>
<evidence type="ECO:0000256" key="5">
    <source>
        <dbReference type="ARBA" id="ARBA00023136"/>
    </source>
</evidence>
<feature type="transmembrane region" description="Helical" evidence="6">
    <location>
        <begin position="131"/>
        <end position="153"/>
    </location>
</feature>
<dbReference type="SUPFAM" id="SSF103473">
    <property type="entry name" value="MFS general substrate transporter"/>
    <property type="match status" value="1"/>
</dbReference>
<proteinExistence type="predicted"/>
<comment type="subcellular location">
    <subcellularLocation>
        <location evidence="1">Membrane</location>
        <topology evidence="1">Multi-pass membrane protein</topology>
    </subcellularLocation>
</comment>
<feature type="transmembrane region" description="Helical" evidence="6">
    <location>
        <begin position="98"/>
        <end position="119"/>
    </location>
</feature>
<keyword evidence="5 6" id="KW-0472">Membrane</keyword>
<keyword evidence="9" id="KW-1185">Reference proteome</keyword>